<dbReference type="Proteomes" id="UP001230649">
    <property type="component" value="Unassembled WGS sequence"/>
</dbReference>
<evidence type="ECO:0000313" key="2">
    <source>
        <dbReference type="Proteomes" id="UP001230649"/>
    </source>
</evidence>
<dbReference type="EMBL" id="JASBWS010000043">
    <property type="protein sequence ID" value="KAJ9106553.1"/>
    <property type="molecule type" value="Genomic_DNA"/>
</dbReference>
<reference evidence="1" key="1">
    <citation type="submission" date="2023-04" db="EMBL/GenBank/DDBJ databases">
        <title>Draft Genome sequencing of Naganishia species isolated from polar environments using Oxford Nanopore Technology.</title>
        <authorList>
            <person name="Leo P."/>
            <person name="Venkateswaran K."/>
        </authorList>
    </citation>
    <scope>NUCLEOTIDE SEQUENCE</scope>
    <source>
        <strain evidence="1">MNA-CCFEE 5262</strain>
    </source>
</reference>
<accession>A0ACC2W4D3</accession>
<sequence>MDGMIKVVMDGMIKVVMGPDGVVTYQVAEGPTKTHGGIGCVFQSFKRMVQSLSQHELIIFTTTIILILLVILRLALPSFLLFRRAHEYANGHPGALAARQREEESEEGGEGVVAETYG</sequence>
<organism evidence="1 2">
    <name type="scientific">Naganishia adeliensis</name>
    <dbReference type="NCBI Taxonomy" id="92952"/>
    <lineage>
        <taxon>Eukaryota</taxon>
        <taxon>Fungi</taxon>
        <taxon>Dikarya</taxon>
        <taxon>Basidiomycota</taxon>
        <taxon>Agaricomycotina</taxon>
        <taxon>Tremellomycetes</taxon>
        <taxon>Filobasidiales</taxon>
        <taxon>Filobasidiaceae</taxon>
        <taxon>Naganishia</taxon>
    </lineage>
</organism>
<protein>
    <submittedName>
        <fullName evidence="1">Uncharacterized protein</fullName>
    </submittedName>
</protein>
<name>A0ACC2W4D3_9TREE</name>
<gene>
    <name evidence="1" type="ORF">QFC20_004045</name>
</gene>
<proteinExistence type="predicted"/>
<keyword evidence="2" id="KW-1185">Reference proteome</keyword>
<evidence type="ECO:0000313" key="1">
    <source>
        <dbReference type="EMBL" id="KAJ9106553.1"/>
    </source>
</evidence>
<comment type="caution">
    <text evidence="1">The sequence shown here is derived from an EMBL/GenBank/DDBJ whole genome shotgun (WGS) entry which is preliminary data.</text>
</comment>